<feature type="domain" description="Phosphotyrosine protein phosphatase I" evidence="3">
    <location>
        <begin position="2"/>
        <end position="138"/>
    </location>
</feature>
<dbReference type="InterPro" id="IPR036196">
    <property type="entry name" value="Ptyr_pPase_sf"/>
</dbReference>
<keyword evidence="4" id="KW-0560">Oxidoreductase</keyword>
<dbReference type="InterPro" id="IPR023485">
    <property type="entry name" value="Ptyr_pPase"/>
</dbReference>
<dbReference type="Proteomes" id="UP001519271">
    <property type="component" value="Unassembled WGS sequence"/>
</dbReference>
<dbReference type="Pfam" id="PF01451">
    <property type="entry name" value="LMWPc"/>
    <property type="match status" value="1"/>
</dbReference>
<keyword evidence="5" id="KW-1185">Reference proteome</keyword>
<protein>
    <submittedName>
        <fullName evidence="4">Arsenate reductase</fullName>
        <ecNumber evidence="4">1.20.4.1</ecNumber>
    </submittedName>
</protein>
<proteinExistence type="predicted"/>
<gene>
    <name evidence="4" type="ORF">J2Z34_001791</name>
</gene>
<keyword evidence="2" id="KW-0175">Coiled coil</keyword>
<evidence type="ECO:0000259" key="3">
    <source>
        <dbReference type="SMART" id="SM00226"/>
    </source>
</evidence>
<evidence type="ECO:0000313" key="5">
    <source>
        <dbReference type="Proteomes" id="UP001519271"/>
    </source>
</evidence>
<dbReference type="EMBL" id="JAGGKC010000013">
    <property type="protein sequence ID" value="MBP1919302.1"/>
    <property type="molecule type" value="Genomic_DNA"/>
</dbReference>
<dbReference type="PANTHER" id="PTHR43428">
    <property type="entry name" value="ARSENATE REDUCTASE"/>
    <property type="match status" value="1"/>
</dbReference>
<dbReference type="CDD" id="cd16345">
    <property type="entry name" value="LMWP_ArsC"/>
    <property type="match status" value="1"/>
</dbReference>
<dbReference type="PANTHER" id="PTHR43428:SF1">
    <property type="entry name" value="ARSENATE REDUCTASE"/>
    <property type="match status" value="1"/>
</dbReference>
<accession>A0ABS4G432</accession>
<dbReference type="SUPFAM" id="SSF52788">
    <property type="entry name" value="Phosphotyrosine protein phosphatases I"/>
    <property type="match status" value="1"/>
</dbReference>
<evidence type="ECO:0000256" key="1">
    <source>
        <dbReference type="ARBA" id="ARBA00022849"/>
    </source>
</evidence>
<evidence type="ECO:0000313" key="4">
    <source>
        <dbReference type="EMBL" id="MBP1919302.1"/>
    </source>
</evidence>
<dbReference type="SMART" id="SM00226">
    <property type="entry name" value="LMWPc"/>
    <property type="match status" value="1"/>
</dbReference>
<name>A0ABS4G432_9CLOT</name>
<comment type="caution">
    <text evidence="4">The sequence shown here is derived from an EMBL/GenBank/DDBJ whole genome shotgun (WGS) entry which is preliminary data.</text>
</comment>
<reference evidence="4 5" key="1">
    <citation type="submission" date="2021-03" db="EMBL/GenBank/DDBJ databases">
        <title>Genomic Encyclopedia of Type Strains, Phase IV (KMG-IV): sequencing the most valuable type-strain genomes for metagenomic binning, comparative biology and taxonomic classification.</title>
        <authorList>
            <person name="Goeker M."/>
        </authorList>
    </citation>
    <scope>NUCLEOTIDE SEQUENCE [LARGE SCALE GENOMIC DNA]</scope>
    <source>
        <strain evidence="4 5">DSM 6139</strain>
    </source>
</reference>
<keyword evidence="1" id="KW-0059">Arsenical resistance</keyword>
<sequence length="147" mass="16785">MLKVLFVCVHNSARSQMAEAFLNRLSGEHFEAESAGLEEGVLNPLVVKAMDEIGIDISKNKTDSVFDFYRKGKAFSIVIKVCDEINGQRCPIFPSALHTLSWNIADPADFKGNEEEKLQETRRVRDEIRERVEQLISEYKDYSTSRK</sequence>
<organism evidence="4 5">
    <name type="scientific">Youngiibacter multivorans</name>
    <dbReference type="NCBI Taxonomy" id="937251"/>
    <lineage>
        <taxon>Bacteria</taxon>
        <taxon>Bacillati</taxon>
        <taxon>Bacillota</taxon>
        <taxon>Clostridia</taxon>
        <taxon>Eubacteriales</taxon>
        <taxon>Clostridiaceae</taxon>
        <taxon>Youngiibacter</taxon>
    </lineage>
</organism>
<dbReference type="GO" id="GO:0008794">
    <property type="term" value="F:arsenate reductase (glutaredoxin) activity"/>
    <property type="evidence" value="ECO:0007669"/>
    <property type="project" value="UniProtKB-EC"/>
</dbReference>
<dbReference type="RefSeq" id="WP_209459507.1">
    <property type="nucleotide sequence ID" value="NZ_JAGGKC010000013.1"/>
</dbReference>
<dbReference type="Gene3D" id="3.40.50.2300">
    <property type="match status" value="1"/>
</dbReference>
<dbReference type="EC" id="1.20.4.1" evidence="4"/>
<feature type="coiled-coil region" evidence="2">
    <location>
        <begin position="111"/>
        <end position="145"/>
    </location>
</feature>
<evidence type="ECO:0000256" key="2">
    <source>
        <dbReference type="SAM" id="Coils"/>
    </source>
</evidence>